<evidence type="ECO:0000313" key="2">
    <source>
        <dbReference type="EMBL" id="RHW25968.1"/>
    </source>
</evidence>
<reference evidence="2 3" key="1">
    <citation type="submission" date="2018-09" db="EMBL/GenBank/DDBJ databases">
        <title>Genome sequencing of Nocardioides immobilis CCTCC AB 2017083 for comparison to Nocardioides silvaticus.</title>
        <authorList>
            <person name="Li C."/>
            <person name="Wang G."/>
        </authorList>
    </citation>
    <scope>NUCLEOTIDE SEQUENCE [LARGE SCALE GENOMIC DNA]</scope>
    <source>
        <strain evidence="2 3">CCTCC AB 2017083</strain>
    </source>
</reference>
<comment type="caution">
    <text evidence="2">The sequence shown here is derived from an EMBL/GenBank/DDBJ whole genome shotgun (WGS) entry which is preliminary data.</text>
</comment>
<dbReference type="AlphaFoldDB" id="A0A417Y007"/>
<feature type="transmembrane region" description="Helical" evidence="1">
    <location>
        <begin position="49"/>
        <end position="69"/>
    </location>
</feature>
<feature type="transmembrane region" description="Helical" evidence="1">
    <location>
        <begin position="21"/>
        <end position="43"/>
    </location>
</feature>
<name>A0A417Y007_9ACTN</name>
<sequence length="135" mass="13737">MTSDVPSPRQDSPPEATLVTAFVLLGFGLPATAAAAAFAFGGLEHIGKGFLVALGVWVLGVFLAFLLPLQTGPSDGSAMSPAVTWGLVALGVAALAGVMASSAPLLPWTLVLLVGPCVAWITGSLWIIGRRQRNG</sequence>
<dbReference type="EMBL" id="QXGH01000020">
    <property type="protein sequence ID" value="RHW25968.1"/>
    <property type="molecule type" value="Genomic_DNA"/>
</dbReference>
<keyword evidence="1" id="KW-1133">Transmembrane helix</keyword>
<dbReference type="RefSeq" id="WP_118926379.1">
    <property type="nucleotide sequence ID" value="NZ_QXGH01000020.1"/>
</dbReference>
<proteinExistence type="predicted"/>
<dbReference type="OrthoDB" id="9857774at2"/>
<evidence type="ECO:0000313" key="3">
    <source>
        <dbReference type="Proteomes" id="UP000283644"/>
    </source>
</evidence>
<protein>
    <submittedName>
        <fullName evidence="2">Uncharacterized protein</fullName>
    </submittedName>
</protein>
<feature type="transmembrane region" description="Helical" evidence="1">
    <location>
        <begin position="81"/>
        <end position="100"/>
    </location>
</feature>
<gene>
    <name evidence="2" type="ORF">D0Z08_16700</name>
</gene>
<keyword evidence="3" id="KW-1185">Reference proteome</keyword>
<evidence type="ECO:0000256" key="1">
    <source>
        <dbReference type="SAM" id="Phobius"/>
    </source>
</evidence>
<dbReference type="Proteomes" id="UP000283644">
    <property type="component" value="Unassembled WGS sequence"/>
</dbReference>
<organism evidence="2 3">
    <name type="scientific">Nocardioides immobilis</name>
    <dbReference type="NCBI Taxonomy" id="2049295"/>
    <lineage>
        <taxon>Bacteria</taxon>
        <taxon>Bacillati</taxon>
        <taxon>Actinomycetota</taxon>
        <taxon>Actinomycetes</taxon>
        <taxon>Propionibacteriales</taxon>
        <taxon>Nocardioidaceae</taxon>
        <taxon>Nocardioides</taxon>
    </lineage>
</organism>
<keyword evidence="1" id="KW-0472">Membrane</keyword>
<feature type="transmembrane region" description="Helical" evidence="1">
    <location>
        <begin position="106"/>
        <end position="128"/>
    </location>
</feature>
<keyword evidence="1" id="KW-0812">Transmembrane</keyword>
<accession>A0A417Y007</accession>